<feature type="region of interest" description="Disordered" evidence="1">
    <location>
        <begin position="96"/>
        <end position="131"/>
    </location>
</feature>
<dbReference type="RefSeq" id="WP_130444873.1">
    <property type="nucleotide sequence ID" value="NZ_SHKR01000012.1"/>
</dbReference>
<keyword evidence="5" id="KW-1185">Reference proteome</keyword>
<evidence type="ECO:0000259" key="3">
    <source>
        <dbReference type="Pfam" id="PF08044"/>
    </source>
</evidence>
<dbReference type="Proteomes" id="UP000292027">
    <property type="component" value="Unassembled WGS sequence"/>
</dbReference>
<dbReference type="OrthoDB" id="3534574at2"/>
<dbReference type="PANTHER" id="PTHR40763">
    <property type="entry name" value="MEMBRANE PROTEIN-RELATED"/>
    <property type="match status" value="1"/>
</dbReference>
<reference evidence="4 5" key="1">
    <citation type="journal article" date="2015" name="Stand. Genomic Sci.">
        <title>Genomic Encyclopedia of Bacterial and Archaeal Type Strains, Phase III: the genomes of soil and plant-associated and newly described type strains.</title>
        <authorList>
            <person name="Whitman W.B."/>
            <person name="Woyke T."/>
            <person name="Klenk H.P."/>
            <person name="Zhou Y."/>
            <person name="Lilburn T.G."/>
            <person name="Beck B.J."/>
            <person name="De Vos P."/>
            <person name="Vandamme P."/>
            <person name="Eisen J.A."/>
            <person name="Garrity G."/>
            <person name="Hugenholtz P."/>
            <person name="Kyrpides N.C."/>
        </authorList>
    </citation>
    <scope>NUCLEOTIDE SEQUENCE [LARGE SCALE GENOMIC DNA]</scope>
    <source>
        <strain evidence="4 5">VKM Ac-2540</strain>
    </source>
</reference>
<dbReference type="PANTHER" id="PTHR40763:SF5">
    <property type="entry name" value="MEMBRANE PROTEIN"/>
    <property type="match status" value="1"/>
</dbReference>
<sequence length="194" mass="20075">MSDERPGGSIRIGDSEREDAVRRLGEHYEAGRLSAEEHSERVEQALKARTGVDLDGLFTDLPGAHQPGDAAFAGDGEGGTGEGWAGPWGWRKPPWTAPQNAADATAPGAGPGAGWRGAGSGGPGAGPFGGPRPEWAKRGFLGRVPLPLLLVVGVIGVLASFGCVVLGGHPPFLPIALIVAAVIVIRKRRTERRA</sequence>
<evidence type="ECO:0000256" key="1">
    <source>
        <dbReference type="SAM" id="MobiDB-lite"/>
    </source>
</evidence>
<keyword evidence="2" id="KW-0472">Membrane</keyword>
<name>A0A4Q7X0X9_9ACTN</name>
<comment type="caution">
    <text evidence="4">The sequence shown here is derived from an EMBL/GenBank/DDBJ whole genome shotgun (WGS) entry which is preliminary data.</text>
</comment>
<feature type="domain" description="DUF1707" evidence="3">
    <location>
        <begin position="10"/>
        <end position="62"/>
    </location>
</feature>
<feature type="compositionally biased region" description="Low complexity" evidence="1">
    <location>
        <begin position="97"/>
        <end position="108"/>
    </location>
</feature>
<protein>
    <submittedName>
        <fullName evidence="4">Uncharacterized protein DUF1707</fullName>
    </submittedName>
</protein>
<organism evidence="4 5">
    <name type="scientific">Kribbella rubisoli</name>
    <dbReference type="NCBI Taxonomy" id="3075929"/>
    <lineage>
        <taxon>Bacteria</taxon>
        <taxon>Bacillati</taxon>
        <taxon>Actinomycetota</taxon>
        <taxon>Actinomycetes</taxon>
        <taxon>Propionibacteriales</taxon>
        <taxon>Kribbellaceae</taxon>
        <taxon>Kribbella</taxon>
    </lineage>
</organism>
<feature type="transmembrane region" description="Helical" evidence="2">
    <location>
        <begin position="168"/>
        <end position="185"/>
    </location>
</feature>
<feature type="compositionally biased region" description="Gly residues" evidence="1">
    <location>
        <begin position="109"/>
        <end position="129"/>
    </location>
</feature>
<dbReference type="AlphaFoldDB" id="A0A4Q7X0X9"/>
<gene>
    <name evidence="4" type="ORF">EV645_3477</name>
</gene>
<dbReference type="EMBL" id="SHKR01000012">
    <property type="protein sequence ID" value="RZU15935.1"/>
    <property type="molecule type" value="Genomic_DNA"/>
</dbReference>
<keyword evidence="2" id="KW-0812">Transmembrane</keyword>
<keyword evidence="2" id="KW-1133">Transmembrane helix</keyword>
<dbReference type="Pfam" id="PF08044">
    <property type="entry name" value="DUF1707"/>
    <property type="match status" value="1"/>
</dbReference>
<accession>A0A4Q7X0X9</accession>
<feature type="transmembrane region" description="Helical" evidence="2">
    <location>
        <begin position="140"/>
        <end position="162"/>
    </location>
</feature>
<evidence type="ECO:0000256" key="2">
    <source>
        <dbReference type="SAM" id="Phobius"/>
    </source>
</evidence>
<dbReference type="InterPro" id="IPR012551">
    <property type="entry name" value="DUF1707_SHOCT-like"/>
</dbReference>
<evidence type="ECO:0000313" key="5">
    <source>
        <dbReference type="Proteomes" id="UP000292027"/>
    </source>
</evidence>
<evidence type="ECO:0000313" key="4">
    <source>
        <dbReference type="EMBL" id="RZU15935.1"/>
    </source>
</evidence>
<proteinExistence type="predicted"/>